<dbReference type="OrthoDB" id="5588846at2759"/>
<name>A0A9W4SAT8_9GLOM</name>
<dbReference type="Proteomes" id="UP001153678">
    <property type="component" value="Unassembled WGS sequence"/>
</dbReference>
<evidence type="ECO:0000256" key="2">
    <source>
        <dbReference type="ARBA" id="ARBA00022737"/>
    </source>
</evidence>
<evidence type="ECO:0000256" key="1">
    <source>
        <dbReference type="ARBA" id="ARBA00022729"/>
    </source>
</evidence>
<accession>A0A9W4SAT8</accession>
<dbReference type="InterPro" id="IPR036300">
    <property type="entry name" value="MIR_dom_sf"/>
</dbReference>
<dbReference type="InterPro" id="IPR016093">
    <property type="entry name" value="MIR_motif"/>
</dbReference>
<evidence type="ECO:0000259" key="3">
    <source>
        <dbReference type="PROSITE" id="PS50919"/>
    </source>
</evidence>
<protein>
    <submittedName>
        <fullName evidence="4">13824_t:CDS:1</fullName>
    </submittedName>
</protein>
<feature type="domain" description="MIR" evidence="3">
    <location>
        <begin position="160"/>
        <end position="214"/>
    </location>
</feature>
<dbReference type="CDD" id="cd23263">
    <property type="entry name" value="beta-trefoil_MIR"/>
    <property type="match status" value="1"/>
</dbReference>
<dbReference type="PANTHER" id="PTHR46809">
    <property type="entry name" value="STROMAL CELL-DERIVED FACTOR 2-LIKE PROTEIN"/>
    <property type="match status" value="1"/>
</dbReference>
<dbReference type="Gene3D" id="2.80.10.50">
    <property type="match status" value="2"/>
</dbReference>
<keyword evidence="1" id="KW-0732">Signal</keyword>
<keyword evidence="2" id="KW-0677">Repeat</keyword>
<sequence>MDPPRYDGTTHPDEWIKQVRIFCYFKQITDEQEIVKFCKSMINSTINIKNDFEEINTFTSLSNALRSHVTFKILKDTCKRKLQSLKFIPEIHGGDTANFISYFNTKCFDAEINDLGEQKKLLFYCFSDDYFRKEFNKRILDVKSKEIMLQSFNEIVTEYSRLIKYGSCVAIKHVSTGKYLATCSEKYLTGSRGQIIFGTSTLPETNAIWKLNYPFGHKAQTDIEQLVMYGDTLSLQNKFAGNMLWAYPNYKSPTSGHVGHVEVSCYSMNQYNNWIIRPASKRSKGKENEKRYLKSEEKVIIENENNEKDMILHSHDIKYTLGNTLYQEVFCHDNRINFKDEWCIELLLNQ</sequence>
<keyword evidence="5" id="KW-1185">Reference proteome</keyword>
<dbReference type="AlphaFoldDB" id="A0A9W4SAT8"/>
<reference evidence="4" key="1">
    <citation type="submission" date="2022-08" db="EMBL/GenBank/DDBJ databases">
        <authorList>
            <person name="Kallberg Y."/>
            <person name="Tangrot J."/>
            <person name="Rosling A."/>
        </authorList>
    </citation>
    <scope>NUCLEOTIDE SEQUENCE</scope>
    <source>
        <strain evidence="4">Wild A</strain>
    </source>
</reference>
<evidence type="ECO:0000313" key="5">
    <source>
        <dbReference type="Proteomes" id="UP001153678"/>
    </source>
</evidence>
<organism evidence="4 5">
    <name type="scientific">Funneliformis geosporum</name>
    <dbReference type="NCBI Taxonomy" id="1117311"/>
    <lineage>
        <taxon>Eukaryota</taxon>
        <taxon>Fungi</taxon>
        <taxon>Fungi incertae sedis</taxon>
        <taxon>Mucoromycota</taxon>
        <taxon>Glomeromycotina</taxon>
        <taxon>Glomeromycetes</taxon>
        <taxon>Glomerales</taxon>
        <taxon>Glomeraceae</taxon>
        <taxon>Funneliformis</taxon>
    </lineage>
</organism>
<dbReference type="PANTHER" id="PTHR46809:SF2">
    <property type="entry name" value="GH21273P"/>
    <property type="match status" value="1"/>
</dbReference>
<dbReference type="SUPFAM" id="SSF82109">
    <property type="entry name" value="MIR domain"/>
    <property type="match status" value="1"/>
</dbReference>
<comment type="caution">
    <text evidence="4">The sequence shown here is derived from an EMBL/GenBank/DDBJ whole genome shotgun (WGS) entry which is preliminary data.</text>
</comment>
<gene>
    <name evidence="4" type="ORF">FWILDA_LOCUS384</name>
</gene>
<dbReference type="EMBL" id="CAMKVN010000024">
    <property type="protein sequence ID" value="CAI2162097.1"/>
    <property type="molecule type" value="Genomic_DNA"/>
</dbReference>
<dbReference type="PROSITE" id="PS50919">
    <property type="entry name" value="MIR"/>
    <property type="match status" value="1"/>
</dbReference>
<proteinExistence type="predicted"/>
<evidence type="ECO:0000313" key="4">
    <source>
        <dbReference type="EMBL" id="CAI2162097.1"/>
    </source>
</evidence>